<evidence type="ECO:0000256" key="1">
    <source>
        <dbReference type="SAM" id="MobiDB-lite"/>
    </source>
</evidence>
<reference evidence="3" key="1">
    <citation type="submission" date="2020-07" db="EMBL/GenBank/DDBJ databases">
        <title>Huge and variable diversity of episymbiotic CPR bacteria and DPANN archaea in groundwater ecosystems.</title>
        <authorList>
            <person name="He C.Y."/>
            <person name="Keren R."/>
            <person name="Whittaker M."/>
            <person name="Farag I.F."/>
            <person name="Doudna J."/>
            <person name="Cate J.H.D."/>
            <person name="Banfield J.F."/>
        </authorList>
    </citation>
    <scope>NUCLEOTIDE SEQUENCE</scope>
    <source>
        <strain evidence="3">NC_groundwater_1586_Pr3_B-0.1um_66_15</strain>
    </source>
</reference>
<proteinExistence type="predicted"/>
<feature type="chain" id="PRO_5037298858" description="PepSY domain-containing protein" evidence="2">
    <location>
        <begin position="27"/>
        <end position="155"/>
    </location>
</feature>
<name>A0A933KZL2_9HYPH</name>
<feature type="compositionally biased region" description="Gly residues" evidence="1">
    <location>
        <begin position="64"/>
        <end position="77"/>
    </location>
</feature>
<organism evidence="3 4">
    <name type="scientific">Devosia nanyangense</name>
    <dbReference type="NCBI Taxonomy" id="1228055"/>
    <lineage>
        <taxon>Bacteria</taxon>
        <taxon>Pseudomonadati</taxon>
        <taxon>Pseudomonadota</taxon>
        <taxon>Alphaproteobacteria</taxon>
        <taxon>Hyphomicrobiales</taxon>
        <taxon>Devosiaceae</taxon>
        <taxon>Devosia</taxon>
    </lineage>
</organism>
<feature type="region of interest" description="Disordered" evidence="1">
    <location>
        <begin position="25"/>
        <end position="89"/>
    </location>
</feature>
<evidence type="ECO:0000313" key="4">
    <source>
        <dbReference type="Proteomes" id="UP000782610"/>
    </source>
</evidence>
<evidence type="ECO:0008006" key="5">
    <source>
        <dbReference type="Google" id="ProtNLM"/>
    </source>
</evidence>
<evidence type="ECO:0000313" key="3">
    <source>
        <dbReference type="EMBL" id="MBI4920412.1"/>
    </source>
</evidence>
<feature type="compositionally biased region" description="Acidic residues" evidence="1">
    <location>
        <begin position="26"/>
        <end position="63"/>
    </location>
</feature>
<keyword evidence="2" id="KW-0732">Signal</keyword>
<dbReference type="EMBL" id="JACRAF010000005">
    <property type="protein sequence ID" value="MBI4920412.1"/>
    <property type="molecule type" value="Genomic_DNA"/>
</dbReference>
<accession>A0A933KZL2</accession>
<protein>
    <recommendedName>
        <fullName evidence="5">PepSY domain-containing protein</fullName>
    </recommendedName>
</protein>
<feature type="signal peptide" evidence="2">
    <location>
        <begin position="1"/>
        <end position="26"/>
    </location>
</feature>
<dbReference type="AlphaFoldDB" id="A0A933KZL2"/>
<evidence type="ECO:0000256" key="2">
    <source>
        <dbReference type="SAM" id="SignalP"/>
    </source>
</evidence>
<dbReference type="Proteomes" id="UP000782610">
    <property type="component" value="Unassembled WGS sequence"/>
</dbReference>
<comment type="caution">
    <text evidence="3">The sequence shown here is derived from an EMBL/GenBank/DDBJ whole genome shotgun (WGS) entry which is preliminary data.</text>
</comment>
<gene>
    <name evidence="3" type="ORF">HY834_01580</name>
</gene>
<sequence length="155" mass="16412">MNRRFFSFGATSLVLFLALFGTPAIADDDDGGDDEQQDDDEQEDDGGGDDNGDDDDGGDDGGDDSGSGGTGSGGSGSGSSELGDDHEDARLAVVAKDAMPLSEMLARFRSYGNYTVIDVKLSRSNKTLLYVIKYIDDAGEVRKSYFDAKTARLVK</sequence>